<evidence type="ECO:0000313" key="1">
    <source>
        <dbReference type="EMBL" id="KAH7921026.1"/>
    </source>
</evidence>
<gene>
    <name evidence="1" type="ORF">BV22DRAFT_1020178</name>
</gene>
<protein>
    <submittedName>
        <fullName evidence="1">Uncharacterized protein</fullName>
    </submittedName>
</protein>
<proteinExistence type="predicted"/>
<keyword evidence="2" id="KW-1185">Reference proteome</keyword>
<dbReference type="Proteomes" id="UP000790709">
    <property type="component" value="Unassembled WGS sequence"/>
</dbReference>
<reference evidence="1" key="1">
    <citation type="journal article" date="2021" name="New Phytol.">
        <title>Evolutionary innovations through gain and loss of genes in the ectomycorrhizal Boletales.</title>
        <authorList>
            <person name="Wu G."/>
            <person name="Miyauchi S."/>
            <person name="Morin E."/>
            <person name="Kuo A."/>
            <person name="Drula E."/>
            <person name="Varga T."/>
            <person name="Kohler A."/>
            <person name="Feng B."/>
            <person name="Cao Y."/>
            <person name="Lipzen A."/>
            <person name="Daum C."/>
            <person name="Hundley H."/>
            <person name="Pangilinan J."/>
            <person name="Johnson J."/>
            <person name="Barry K."/>
            <person name="LaButti K."/>
            <person name="Ng V."/>
            <person name="Ahrendt S."/>
            <person name="Min B."/>
            <person name="Choi I.G."/>
            <person name="Park H."/>
            <person name="Plett J.M."/>
            <person name="Magnuson J."/>
            <person name="Spatafora J.W."/>
            <person name="Nagy L.G."/>
            <person name="Henrissat B."/>
            <person name="Grigoriev I.V."/>
            <person name="Yang Z.L."/>
            <person name="Xu J."/>
            <person name="Martin F.M."/>
        </authorList>
    </citation>
    <scope>NUCLEOTIDE SEQUENCE</scope>
    <source>
        <strain evidence="1">KUC20120723A-06</strain>
    </source>
</reference>
<organism evidence="1 2">
    <name type="scientific">Leucogyrophana mollusca</name>
    <dbReference type="NCBI Taxonomy" id="85980"/>
    <lineage>
        <taxon>Eukaryota</taxon>
        <taxon>Fungi</taxon>
        <taxon>Dikarya</taxon>
        <taxon>Basidiomycota</taxon>
        <taxon>Agaricomycotina</taxon>
        <taxon>Agaricomycetes</taxon>
        <taxon>Agaricomycetidae</taxon>
        <taxon>Boletales</taxon>
        <taxon>Boletales incertae sedis</taxon>
        <taxon>Leucogyrophana</taxon>
    </lineage>
</organism>
<sequence>MKGVVRLPPSFTSLYRLLLRASSASVLQKPSATRSLRALWRPTFEHAAQVICALQHNTENPTERDKLRTWLDIWERRMDNTLSLLTTSAQSRGLPHQLTRNLSWLRKAHVNWVKDRYYGHKQPWKPQLPVSSPEYKLKSLVPETTRANNQLAKNRRYRQFDEKSWDALGEVVRMAEGHHQISLGRAWLKRWSQERI</sequence>
<name>A0ACB8B5M2_9AGAM</name>
<accession>A0ACB8B5M2</accession>
<comment type="caution">
    <text evidence="1">The sequence shown here is derived from an EMBL/GenBank/DDBJ whole genome shotgun (WGS) entry which is preliminary data.</text>
</comment>
<dbReference type="EMBL" id="MU266546">
    <property type="protein sequence ID" value="KAH7921026.1"/>
    <property type="molecule type" value="Genomic_DNA"/>
</dbReference>
<evidence type="ECO:0000313" key="2">
    <source>
        <dbReference type="Proteomes" id="UP000790709"/>
    </source>
</evidence>